<keyword evidence="7" id="KW-1015">Disulfide bond</keyword>
<evidence type="ECO:0000256" key="6">
    <source>
        <dbReference type="ARBA" id="ARBA00022782"/>
    </source>
</evidence>
<evidence type="ECO:0000256" key="1">
    <source>
        <dbReference type="ARBA" id="ARBA00004613"/>
    </source>
</evidence>
<evidence type="ECO:0000256" key="8">
    <source>
        <dbReference type="ARBA" id="ARBA00023198"/>
    </source>
</evidence>
<evidence type="ECO:0000256" key="5">
    <source>
        <dbReference type="ARBA" id="ARBA00022729"/>
    </source>
</evidence>
<proteinExistence type="predicted"/>
<dbReference type="InterPro" id="IPR046350">
    <property type="entry name" value="Cystatin_sf"/>
</dbReference>
<reference evidence="11" key="2">
    <citation type="submission" date="2025-09" db="UniProtKB">
        <authorList>
            <consortium name="Ensembl"/>
        </authorList>
    </citation>
    <scope>IDENTIFICATION</scope>
</reference>
<dbReference type="OMA" id="AGIQHHF"/>
<dbReference type="GO" id="GO:0050994">
    <property type="term" value="P:regulation of lipid catabolic process"/>
    <property type="evidence" value="ECO:0007669"/>
    <property type="project" value="InterPro"/>
</dbReference>
<evidence type="ECO:0000256" key="10">
    <source>
        <dbReference type="SAM" id="SignalP"/>
    </source>
</evidence>
<evidence type="ECO:0000256" key="3">
    <source>
        <dbReference type="ARBA" id="ARBA00022500"/>
    </source>
</evidence>
<dbReference type="GO" id="GO:0006935">
    <property type="term" value="P:chemotaxis"/>
    <property type="evidence" value="ECO:0007669"/>
    <property type="project" value="UniProtKB-KW"/>
</dbReference>
<keyword evidence="3" id="KW-0145">Chemotaxis</keyword>
<dbReference type="GeneTree" id="ENSGT00400000024709"/>
<dbReference type="AlphaFoldDB" id="A0A3Q0T1M0"/>
<accession>A0A3Q0T1M0</accession>
<dbReference type="Proteomes" id="UP000261340">
    <property type="component" value="Unplaced"/>
</dbReference>
<evidence type="ECO:0000313" key="11">
    <source>
        <dbReference type="Ensembl" id="ENSACIP00000027863.1"/>
    </source>
</evidence>
<dbReference type="PANTHER" id="PTHR15106">
    <property type="entry name" value="RETINOIC ACID RECEPTOR RESPONDER PROTEIN 2"/>
    <property type="match status" value="1"/>
</dbReference>
<dbReference type="GO" id="GO:0005102">
    <property type="term" value="F:signaling receptor binding"/>
    <property type="evidence" value="ECO:0007669"/>
    <property type="project" value="InterPro"/>
</dbReference>
<keyword evidence="8" id="KW-0395">Inflammatory response</keyword>
<dbReference type="SUPFAM" id="SSF54403">
    <property type="entry name" value="Cystatin/monellin"/>
    <property type="match status" value="1"/>
</dbReference>
<feature type="chain" id="PRO_5018618558" description="Retinoic acid receptor responder protein 2" evidence="10">
    <location>
        <begin position="21"/>
        <end position="158"/>
    </location>
</feature>
<evidence type="ECO:0000256" key="9">
    <source>
        <dbReference type="ARBA" id="ARBA00032785"/>
    </source>
</evidence>
<comment type="subcellular location">
    <subcellularLocation>
        <location evidence="1">Secreted</location>
    </subcellularLocation>
</comment>
<dbReference type="PANTHER" id="PTHR15106:SF2">
    <property type="entry name" value="RETINOIC ACID RECEPTOR RESPONDER PROTEIN 2"/>
    <property type="match status" value="1"/>
</dbReference>
<keyword evidence="4" id="KW-0964">Secreted</keyword>
<dbReference type="InterPro" id="IPR029562">
    <property type="entry name" value="Chemerin"/>
</dbReference>
<evidence type="ECO:0000256" key="2">
    <source>
        <dbReference type="ARBA" id="ARBA00018808"/>
    </source>
</evidence>
<evidence type="ECO:0000256" key="7">
    <source>
        <dbReference type="ARBA" id="ARBA00023157"/>
    </source>
</evidence>
<dbReference type="GO" id="GO:0006954">
    <property type="term" value="P:inflammatory response"/>
    <property type="evidence" value="ECO:0007669"/>
    <property type="project" value="UniProtKB-KW"/>
</dbReference>
<dbReference type="Ensembl" id="ENSACIT00000028599.1">
    <property type="protein sequence ID" value="ENSACIP00000027863.1"/>
    <property type="gene ID" value="ENSACIG00000021582.1"/>
</dbReference>
<keyword evidence="6" id="KW-0221">Differentiation</keyword>
<evidence type="ECO:0000256" key="4">
    <source>
        <dbReference type="ARBA" id="ARBA00022525"/>
    </source>
</evidence>
<sequence length="158" mass="17857">MAALLLWLFSLGAFFFSSNAQELPETYRKGVDLALENLHALPRIQKLHVFLRSVSKSEHELGFDVTFIYHHFLLKPTTCEKGTDDPSACHVRENRPLMDCTVCYRTYGGEIEPDPKPYAHCIPKPALTEEMKAERLDHCNKMGYSRGSAVLLGSKGNE</sequence>
<name>A0A3Q0T1M0_AMPCI</name>
<feature type="signal peptide" evidence="10">
    <location>
        <begin position="1"/>
        <end position="20"/>
    </location>
</feature>
<organism evidence="11 12">
    <name type="scientific">Amphilophus citrinellus</name>
    <name type="common">Midas cichlid</name>
    <name type="synonym">Cichlasoma citrinellum</name>
    <dbReference type="NCBI Taxonomy" id="61819"/>
    <lineage>
        <taxon>Eukaryota</taxon>
        <taxon>Metazoa</taxon>
        <taxon>Chordata</taxon>
        <taxon>Craniata</taxon>
        <taxon>Vertebrata</taxon>
        <taxon>Euteleostomi</taxon>
        <taxon>Actinopterygii</taxon>
        <taxon>Neopterygii</taxon>
        <taxon>Teleostei</taxon>
        <taxon>Neoteleostei</taxon>
        <taxon>Acanthomorphata</taxon>
        <taxon>Ovalentaria</taxon>
        <taxon>Cichlomorphae</taxon>
        <taxon>Cichliformes</taxon>
        <taxon>Cichlidae</taxon>
        <taxon>New World cichlids</taxon>
        <taxon>Cichlasomatinae</taxon>
        <taxon>Heroini</taxon>
        <taxon>Amphilophus</taxon>
    </lineage>
</organism>
<keyword evidence="5 10" id="KW-0732">Signal</keyword>
<dbReference type="STRING" id="61819.ENSACIP00000027863"/>
<evidence type="ECO:0000313" key="12">
    <source>
        <dbReference type="Proteomes" id="UP000261340"/>
    </source>
</evidence>
<keyword evidence="12" id="KW-1185">Reference proteome</keyword>
<dbReference type="GO" id="GO:0030154">
    <property type="term" value="P:cell differentiation"/>
    <property type="evidence" value="ECO:0007669"/>
    <property type="project" value="UniProtKB-KW"/>
</dbReference>
<protein>
    <recommendedName>
        <fullName evidence="2">Retinoic acid receptor responder protein 2</fullName>
    </recommendedName>
    <alternativeName>
        <fullName evidence="9">Chemerin</fullName>
    </alternativeName>
</protein>
<reference evidence="11" key="1">
    <citation type="submission" date="2025-08" db="UniProtKB">
        <authorList>
            <consortium name="Ensembl"/>
        </authorList>
    </citation>
    <scope>IDENTIFICATION</scope>
</reference>
<dbReference type="GO" id="GO:0005576">
    <property type="term" value="C:extracellular region"/>
    <property type="evidence" value="ECO:0007669"/>
    <property type="project" value="UniProtKB-SubCell"/>
</dbReference>